<accession>A0ABQ0JME9</accession>
<keyword evidence="2" id="KW-1185">Reference proteome</keyword>
<protein>
    <submittedName>
        <fullName evidence="1">Curli production assembly/transport component CsgG</fullName>
    </submittedName>
</protein>
<reference evidence="2" key="2">
    <citation type="submission" date="2014-09" db="EMBL/GenBank/DDBJ databases">
        <authorList>
            <consortium name="NBRP consortium"/>
            <person name="Sawabe T."/>
            <person name="Meirelles P."/>
            <person name="Nakanishi M."/>
            <person name="Sayaka M."/>
            <person name="Hattori M."/>
            <person name="Ohkuma M."/>
        </authorList>
    </citation>
    <scope>NUCLEOTIDE SEQUENCE [LARGE SCALE GENOMIC DNA]</scope>
    <source>
        <strain evidence="2">JCM 19239</strain>
    </source>
</reference>
<dbReference type="InterPro" id="IPR005534">
    <property type="entry name" value="Curli_assmbl/transp-comp_CsgG"/>
</dbReference>
<evidence type="ECO:0000313" key="2">
    <source>
        <dbReference type="Proteomes" id="UP000029223"/>
    </source>
</evidence>
<name>A0ABQ0JME9_9VIBR</name>
<comment type="caution">
    <text evidence="1">The sequence shown here is derived from an EMBL/GenBank/DDBJ whole genome shotgun (WGS) entry which is preliminary data.</text>
</comment>
<sequence length="96" mass="10640">MRTGRVLISVTTSKTISSHEIGLGAFRFIDYKELLEVELGYSNNEPVNIAIMSAIDSAVIHLIVEGMERGMWSSREKDAMAHPVIAKYSQATTEIL</sequence>
<dbReference type="Gene3D" id="3.40.50.10610">
    <property type="entry name" value="ABC-type transport auxiliary lipoprotein component"/>
    <property type="match status" value="1"/>
</dbReference>
<proteinExistence type="predicted"/>
<gene>
    <name evidence="1" type="ORF">JCM19239_6391</name>
</gene>
<dbReference type="EMBL" id="BBMS01000077">
    <property type="protein sequence ID" value="GAL29901.1"/>
    <property type="molecule type" value="Genomic_DNA"/>
</dbReference>
<evidence type="ECO:0000313" key="1">
    <source>
        <dbReference type="EMBL" id="GAL29901.1"/>
    </source>
</evidence>
<organism evidence="1 2">
    <name type="scientific">Vibrio variabilis</name>
    <dbReference type="NCBI Taxonomy" id="990271"/>
    <lineage>
        <taxon>Bacteria</taxon>
        <taxon>Pseudomonadati</taxon>
        <taxon>Pseudomonadota</taxon>
        <taxon>Gammaproteobacteria</taxon>
        <taxon>Vibrionales</taxon>
        <taxon>Vibrionaceae</taxon>
        <taxon>Vibrio</taxon>
    </lineage>
</organism>
<dbReference type="Pfam" id="PF03783">
    <property type="entry name" value="CsgG"/>
    <property type="match status" value="1"/>
</dbReference>
<dbReference type="Proteomes" id="UP000029223">
    <property type="component" value="Unassembled WGS sequence"/>
</dbReference>
<reference evidence="2" key="1">
    <citation type="submission" date="2014-09" db="EMBL/GenBank/DDBJ databases">
        <title>Vibrio variabilis JCM 19239. (C206) whole genome shotgun sequence.</title>
        <authorList>
            <person name="Sawabe T."/>
            <person name="Meirelles P."/>
            <person name="Nakanishi M."/>
            <person name="Sayaka M."/>
            <person name="Hattori M."/>
            <person name="Ohkuma M."/>
        </authorList>
    </citation>
    <scope>NUCLEOTIDE SEQUENCE [LARGE SCALE GENOMIC DNA]</scope>
    <source>
        <strain evidence="2">JCM 19239</strain>
    </source>
</reference>